<protein>
    <submittedName>
        <fullName evidence="4">LCP family protein</fullName>
    </submittedName>
</protein>
<evidence type="ECO:0000313" key="5">
    <source>
        <dbReference type="Proteomes" id="UP000767334"/>
    </source>
</evidence>
<organism evidence="4 5">
    <name type="scientific">Clostridium saudiense</name>
    <dbReference type="NCBI Taxonomy" id="1414720"/>
    <lineage>
        <taxon>Bacteria</taxon>
        <taxon>Bacillati</taxon>
        <taxon>Bacillota</taxon>
        <taxon>Clostridia</taxon>
        <taxon>Eubacteriales</taxon>
        <taxon>Clostridiaceae</taxon>
        <taxon>Clostridium</taxon>
    </lineage>
</organism>
<gene>
    <name evidence="4" type="ORF">H6A19_02120</name>
</gene>
<comment type="caution">
    <text evidence="4">The sequence shown here is derived from an EMBL/GenBank/DDBJ whole genome shotgun (WGS) entry which is preliminary data.</text>
</comment>
<dbReference type="Pfam" id="PF03816">
    <property type="entry name" value="LytR_cpsA_psr"/>
    <property type="match status" value="1"/>
</dbReference>
<evidence type="ECO:0000256" key="2">
    <source>
        <dbReference type="SAM" id="Phobius"/>
    </source>
</evidence>
<dbReference type="Gene3D" id="3.40.630.190">
    <property type="entry name" value="LCP protein"/>
    <property type="match status" value="1"/>
</dbReference>
<feature type="domain" description="Cell envelope-related transcriptional attenuator" evidence="3">
    <location>
        <begin position="89"/>
        <end position="231"/>
    </location>
</feature>
<dbReference type="RefSeq" id="WP_148324153.1">
    <property type="nucleotide sequence ID" value="NZ_JACJLL010000007.1"/>
</dbReference>
<comment type="similarity">
    <text evidence="1">Belongs to the LytR/CpsA/Psr (LCP) family.</text>
</comment>
<accession>A0ABS2FC82</accession>
<dbReference type="PANTHER" id="PTHR33392:SF6">
    <property type="entry name" value="POLYISOPRENYL-TEICHOIC ACID--PEPTIDOGLYCAN TEICHOIC ACID TRANSFERASE TAGU"/>
    <property type="match status" value="1"/>
</dbReference>
<feature type="transmembrane region" description="Helical" evidence="2">
    <location>
        <begin position="20"/>
        <end position="43"/>
    </location>
</feature>
<evidence type="ECO:0000256" key="1">
    <source>
        <dbReference type="ARBA" id="ARBA00006068"/>
    </source>
</evidence>
<dbReference type="InterPro" id="IPR050922">
    <property type="entry name" value="LytR/CpsA/Psr_CW_biosynth"/>
</dbReference>
<dbReference type="PANTHER" id="PTHR33392">
    <property type="entry name" value="POLYISOPRENYL-TEICHOIC ACID--PEPTIDOGLYCAN TEICHOIC ACID TRANSFERASE TAGU"/>
    <property type="match status" value="1"/>
</dbReference>
<evidence type="ECO:0000313" key="4">
    <source>
        <dbReference type="EMBL" id="MBM6818145.1"/>
    </source>
</evidence>
<reference evidence="4 5" key="1">
    <citation type="journal article" date="2021" name="Sci. Rep.">
        <title>The distribution of antibiotic resistance genes in chicken gut microbiota commensals.</title>
        <authorList>
            <person name="Juricova H."/>
            <person name="Matiasovicova J."/>
            <person name="Kubasova T."/>
            <person name="Cejkova D."/>
            <person name="Rychlik I."/>
        </authorList>
    </citation>
    <scope>NUCLEOTIDE SEQUENCE [LARGE SCALE GENOMIC DNA]</scope>
    <source>
        <strain evidence="4 5">An435</strain>
    </source>
</reference>
<dbReference type="NCBIfam" id="TIGR00350">
    <property type="entry name" value="lytR_cpsA_psr"/>
    <property type="match status" value="1"/>
</dbReference>
<name>A0ABS2FC82_9CLOT</name>
<keyword evidence="2" id="KW-0812">Transmembrane</keyword>
<dbReference type="Proteomes" id="UP000767334">
    <property type="component" value="Unassembled WGS sequence"/>
</dbReference>
<keyword evidence="2" id="KW-1133">Transmembrane helix</keyword>
<evidence type="ECO:0000259" key="3">
    <source>
        <dbReference type="Pfam" id="PF03816"/>
    </source>
</evidence>
<dbReference type="InterPro" id="IPR004474">
    <property type="entry name" value="LytR_CpsA_psr"/>
</dbReference>
<sequence>MSEKKKKRKKRKKKSLAFKVIMSLFVILLVLMTVGFSSIYNMLGKIDNVKIDSENLSINYEEISTYDNTENIKNIALFGVDSNDDSTGRSDAILILTIDNNHNKLKLTSIMRDSYVNIPNHGMDKLNHAYAFGGPELAIQTLNSNFGLNIEDFVSVNFSSLPQIINLLGGVQINITEEEVNHIPTINAPGLYNLTGEEALAYSRIRYASGGDYVRTDRQRTVLNCLFSKLSQLPISSYPQILSEVLPYLKTNMSSTEILSLSSKITSVISNGLIQSRFPKDDSSEGSMIDGIYYLTFNIEDTKKQIMDYIYNDK</sequence>
<keyword evidence="5" id="KW-1185">Reference proteome</keyword>
<proteinExistence type="inferred from homology"/>
<keyword evidence="2" id="KW-0472">Membrane</keyword>
<dbReference type="EMBL" id="JACJLL010000007">
    <property type="protein sequence ID" value="MBM6818145.1"/>
    <property type="molecule type" value="Genomic_DNA"/>
</dbReference>